<dbReference type="FunFam" id="1.10.287.100:FF:000001">
    <property type="entry name" value="Transcription initiation factor IIA subunit"/>
    <property type="match status" value="1"/>
</dbReference>
<dbReference type="PANTHER" id="PTHR12694:SF8">
    <property type="entry name" value="TRANSCRIPTION INITIATION FACTOR IIA SUBUNIT 1"/>
    <property type="match status" value="1"/>
</dbReference>
<comment type="similarity">
    <text evidence="2">Belongs to the TFIIA subunit 1 family.</text>
</comment>
<dbReference type="EMBL" id="PKPP01018076">
    <property type="protein sequence ID" value="PWA36516.1"/>
    <property type="molecule type" value="Genomic_DNA"/>
</dbReference>
<evidence type="ECO:0000313" key="6">
    <source>
        <dbReference type="Proteomes" id="UP000245207"/>
    </source>
</evidence>
<dbReference type="SUPFAM" id="SSF47396">
    <property type="entry name" value="Transcription factor IIA (TFIIA), alpha-helical domain"/>
    <property type="match status" value="1"/>
</dbReference>
<dbReference type="PANTHER" id="PTHR12694">
    <property type="entry name" value="TRANSCRIPTION INITIATION FACTOR IIA SUBUNIT 1"/>
    <property type="match status" value="1"/>
</dbReference>
<comment type="caution">
    <text evidence="5">The sequence shown here is derived from an EMBL/GenBank/DDBJ whole genome shotgun (WGS) entry which is preliminary data.</text>
</comment>
<dbReference type="STRING" id="35608.A0A2U1KIC2"/>
<keyword evidence="4" id="KW-0539">Nucleus</keyword>
<evidence type="ECO:0000256" key="1">
    <source>
        <dbReference type="ARBA" id="ARBA00004123"/>
    </source>
</evidence>
<evidence type="ECO:0000256" key="2">
    <source>
        <dbReference type="ARBA" id="ARBA00010059"/>
    </source>
</evidence>
<dbReference type="GO" id="GO:0006367">
    <property type="term" value="P:transcription initiation at RNA polymerase II promoter"/>
    <property type="evidence" value="ECO:0007669"/>
    <property type="project" value="InterPro"/>
</dbReference>
<evidence type="ECO:0000256" key="4">
    <source>
        <dbReference type="ARBA" id="ARBA00023242"/>
    </source>
</evidence>
<proteinExistence type="inferred from homology"/>
<reference evidence="5 6" key="1">
    <citation type="journal article" date="2018" name="Mol. Plant">
        <title>The genome of Artemisia annua provides insight into the evolution of Asteraceae family and artemisinin biosynthesis.</title>
        <authorList>
            <person name="Shen Q."/>
            <person name="Zhang L."/>
            <person name="Liao Z."/>
            <person name="Wang S."/>
            <person name="Yan T."/>
            <person name="Shi P."/>
            <person name="Liu M."/>
            <person name="Fu X."/>
            <person name="Pan Q."/>
            <person name="Wang Y."/>
            <person name="Lv Z."/>
            <person name="Lu X."/>
            <person name="Zhang F."/>
            <person name="Jiang W."/>
            <person name="Ma Y."/>
            <person name="Chen M."/>
            <person name="Hao X."/>
            <person name="Li L."/>
            <person name="Tang Y."/>
            <person name="Lv G."/>
            <person name="Zhou Y."/>
            <person name="Sun X."/>
            <person name="Brodelius P.E."/>
            <person name="Rose J.K.C."/>
            <person name="Tang K."/>
        </authorList>
    </citation>
    <scope>NUCLEOTIDE SEQUENCE [LARGE SCALE GENOMIC DNA]</scope>
    <source>
        <strain evidence="6">cv. Huhao1</strain>
        <tissue evidence="5">Leaf</tissue>
    </source>
</reference>
<dbReference type="InterPro" id="IPR004855">
    <property type="entry name" value="TFIIA_asu/bsu"/>
</dbReference>
<comment type="subcellular location">
    <subcellularLocation>
        <location evidence="1">Nucleus</location>
    </subcellularLocation>
</comment>
<evidence type="ECO:0000256" key="3">
    <source>
        <dbReference type="ARBA" id="ARBA00023163"/>
    </source>
</evidence>
<name>A0A2U1KIC2_ARTAN</name>
<dbReference type="Pfam" id="PF03153">
    <property type="entry name" value="TFIIA"/>
    <property type="match status" value="1"/>
</dbReference>
<dbReference type="GO" id="GO:0005672">
    <property type="term" value="C:transcription factor TFIIA complex"/>
    <property type="evidence" value="ECO:0007669"/>
    <property type="project" value="InterPro"/>
</dbReference>
<evidence type="ECO:0000313" key="5">
    <source>
        <dbReference type="EMBL" id="PWA36516.1"/>
    </source>
</evidence>
<dbReference type="OrthoDB" id="6275927at2759"/>
<protein>
    <submittedName>
        <fullName evidence="5">Transcription factor IIA, alpha/beta subunit</fullName>
    </submittedName>
</protein>
<accession>A0A2U1KIC2</accession>
<keyword evidence="6" id="KW-1185">Reference proteome</keyword>
<dbReference type="Proteomes" id="UP000245207">
    <property type="component" value="Unassembled WGS sequence"/>
</dbReference>
<organism evidence="5 6">
    <name type="scientific">Artemisia annua</name>
    <name type="common">Sweet wormwood</name>
    <dbReference type="NCBI Taxonomy" id="35608"/>
    <lineage>
        <taxon>Eukaryota</taxon>
        <taxon>Viridiplantae</taxon>
        <taxon>Streptophyta</taxon>
        <taxon>Embryophyta</taxon>
        <taxon>Tracheophyta</taxon>
        <taxon>Spermatophyta</taxon>
        <taxon>Magnoliopsida</taxon>
        <taxon>eudicotyledons</taxon>
        <taxon>Gunneridae</taxon>
        <taxon>Pentapetalae</taxon>
        <taxon>asterids</taxon>
        <taxon>campanulids</taxon>
        <taxon>Asterales</taxon>
        <taxon>Asteraceae</taxon>
        <taxon>Asteroideae</taxon>
        <taxon>Anthemideae</taxon>
        <taxon>Artemisiinae</taxon>
        <taxon>Artemisia</taxon>
    </lineage>
</organism>
<dbReference type="AlphaFoldDB" id="A0A2U1KIC2"/>
<dbReference type="Gene3D" id="1.10.287.100">
    <property type="match status" value="1"/>
</dbReference>
<gene>
    <name evidence="5" type="ORF">CTI12_AA600140</name>
</gene>
<keyword evidence="3" id="KW-0804">Transcription</keyword>
<sequence length="106" mass="11267">MASTSTSNVYIQVIEDVVSKMREEFVANGGPGEGVLSTLQGLWEMKMMQAGAILGPIDRSAVVNMAPPGAPGNTVRDLNEPYEGHEEYETPTADLLFPPVSLAMAA</sequence>